<keyword evidence="1" id="KW-0812">Transmembrane</keyword>
<reference evidence="2 3" key="1">
    <citation type="submission" date="2021-04" db="EMBL/GenBank/DDBJ databases">
        <title>Complete genome sequencing of Allochromatium tepidum strain NZ.</title>
        <authorList>
            <person name="Tsukatani Y."/>
            <person name="Mori H."/>
        </authorList>
    </citation>
    <scope>NUCLEOTIDE SEQUENCE [LARGE SCALE GENOMIC DNA]</scope>
    <source>
        <strain evidence="2 3">NZ</strain>
    </source>
</reference>
<dbReference type="Gene3D" id="1.25.40.10">
    <property type="entry name" value="Tetratricopeptide repeat domain"/>
    <property type="match status" value="1"/>
</dbReference>
<keyword evidence="1" id="KW-0472">Membrane</keyword>
<accession>A0ABM7QI53</accession>
<feature type="transmembrane region" description="Helical" evidence="1">
    <location>
        <begin position="233"/>
        <end position="258"/>
    </location>
</feature>
<feature type="transmembrane region" description="Helical" evidence="1">
    <location>
        <begin position="339"/>
        <end position="362"/>
    </location>
</feature>
<evidence type="ECO:0000256" key="1">
    <source>
        <dbReference type="SAM" id="Phobius"/>
    </source>
</evidence>
<feature type="transmembrane region" description="Helical" evidence="1">
    <location>
        <begin position="368"/>
        <end position="385"/>
    </location>
</feature>
<feature type="transmembrane region" description="Helical" evidence="1">
    <location>
        <begin position="206"/>
        <end position="221"/>
    </location>
</feature>
<keyword evidence="1" id="KW-1133">Transmembrane helix</keyword>
<feature type="transmembrane region" description="Helical" evidence="1">
    <location>
        <begin position="314"/>
        <end position="332"/>
    </location>
</feature>
<name>A0ABM7QI53_9GAMM</name>
<feature type="transmembrane region" description="Helical" evidence="1">
    <location>
        <begin position="392"/>
        <end position="415"/>
    </location>
</feature>
<dbReference type="RefSeq" id="WP_213379565.1">
    <property type="nucleotide sequence ID" value="NZ_AP024563.1"/>
</dbReference>
<feature type="transmembrane region" description="Helical" evidence="1">
    <location>
        <begin position="12"/>
        <end position="30"/>
    </location>
</feature>
<dbReference type="EMBL" id="AP024563">
    <property type="protein sequence ID" value="BCU05452.1"/>
    <property type="molecule type" value="Genomic_DNA"/>
</dbReference>
<sequence>MSDKMRMIQLKPLLPLSVLALAIIGIWFAYTAALPGYFLFDDEINLQGLQTVRDFKSAFIFTFSGENVLGRPLSLATFAAQAQAWPDRPDLFLRVNFAIHLLAVAACFLLAVGLVLLRGAAHLNKTLWIGVGVAALWGFSPFLATTHLMIIQRMTSLAGLLTLTGLTAFAWAHLFAANQSIKLARGLLILTGLMILLATLAKENGALLPLLALVIIWLWIPKQHRLTERPERILLFVFIILPSLFLAIYLSHLFIIILDHGYSAQRYFTLDQRLMSQPTILLDYLRNLFLPQAFSVTPFMDHIPAPQGWLQPPLTLLAMLFWVFLLVFAFWWRRVAPVVLFGILFFLTGHLLESTFIGLELYFAHRNYVPAFGLYFALVYSLAYVPKRFSGLAVFFFSAYLGLFAFVLFQVTYGWHQVHIATRFWLEKNPYSERAVQVFANQRITQGEPTEARRAFDHAAALSPEIAILQIQRTQFCWGEEDQFPVLLQEVKEHLRTAAFHQVAAVELFKAAYGNPTASCAPRDYSALSVLAQALLDNPAYAESDFAKGYLLATEGLVALNRDEDLARAIALFEQAFHTFPAQDFATYGALLMANADQFERAYAFLEDAREQLPKHPFKRMAQLRYYADVQQKIEAAQRIKEQTSEVAR</sequence>
<feature type="transmembrane region" description="Helical" evidence="1">
    <location>
        <begin position="157"/>
        <end position="176"/>
    </location>
</feature>
<dbReference type="InterPro" id="IPR011990">
    <property type="entry name" value="TPR-like_helical_dom_sf"/>
</dbReference>
<proteinExistence type="predicted"/>
<evidence type="ECO:0008006" key="4">
    <source>
        <dbReference type="Google" id="ProtNLM"/>
    </source>
</evidence>
<dbReference type="Proteomes" id="UP000680679">
    <property type="component" value="Chromosome"/>
</dbReference>
<protein>
    <recommendedName>
        <fullName evidence="4">Tetratricopeptide repeat protein</fullName>
    </recommendedName>
</protein>
<evidence type="ECO:0000313" key="2">
    <source>
        <dbReference type="EMBL" id="BCU05452.1"/>
    </source>
</evidence>
<dbReference type="SUPFAM" id="SSF48452">
    <property type="entry name" value="TPR-like"/>
    <property type="match status" value="1"/>
</dbReference>
<feature type="transmembrane region" description="Helical" evidence="1">
    <location>
        <begin position="97"/>
        <end position="117"/>
    </location>
</feature>
<keyword evidence="3" id="KW-1185">Reference proteome</keyword>
<evidence type="ECO:0000313" key="3">
    <source>
        <dbReference type="Proteomes" id="UP000680679"/>
    </source>
</evidence>
<organism evidence="2 3">
    <name type="scientific">Allochromatium tepidum</name>
    <dbReference type="NCBI Taxonomy" id="553982"/>
    <lineage>
        <taxon>Bacteria</taxon>
        <taxon>Pseudomonadati</taxon>
        <taxon>Pseudomonadota</taxon>
        <taxon>Gammaproteobacteria</taxon>
        <taxon>Chromatiales</taxon>
        <taxon>Chromatiaceae</taxon>
        <taxon>Allochromatium</taxon>
    </lineage>
</organism>
<feature type="transmembrane region" description="Helical" evidence="1">
    <location>
        <begin position="183"/>
        <end position="200"/>
    </location>
</feature>
<gene>
    <name evidence="2" type="ORF">Atep_01290</name>
</gene>
<feature type="transmembrane region" description="Helical" evidence="1">
    <location>
        <begin position="129"/>
        <end position="151"/>
    </location>
</feature>